<dbReference type="Proteomes" id="UP000287243">
    <property type="component" value="Chromosome"/>
</dbReference>
<keyword evidence="3" id="KW-1185">Reference proteome</keyword>
<dbReference type="Gene3D" id="2.30.31.10">
    <property type="entry name" value="Transcriptional Coactivator Pc4, Chain A"/>
    <property type="match status" value="1"/>
</dbReference>
<reference evidence="2 3" key="1">
    <citation type="submission" date="2017-01" db="EMBL/GenBank/DDBJ databases">
        <title>First insights into the biology of 'candidatus Vampirococcus archaeovorus'.</title>
        <authorList>
            <person name="Kizina J."/>
            <person name="Jordan S."/>
            <person name="Stueber K."/>
            <person name="Reinhardt R."/>
            <person name="Harder J."/>
        </authorList>
    </citation>
    <scope>NUCLEOTIDE SEQUENCE [LARGE SCALE GENOMIC DNA]</scope>
    <source>
        <strain evidence="2 3">LiM</strain>
    </source>
</reference>
<dbReference type="InterPro" id="IPR003173">
    <property type="entry name" value="PC4_C"/>
</dbReference>
<evidence type="ECO:0000313" key="3">
    <source>
        <dbReference type="Proteomes" id="UP000287243"/>
    </source>
</evidence>
<name>A0A410P316_VELA1</name>
<gene>
    <name evidence="2" type="ORF">BU251_01480</name>
</gene>
<evidence type="ECO:0000313" key="2">
    <source>
        <dbReference type="EMBL" id="QAT16491.1"/>
    </source>
</evidence>
<dbReference type="EMBL" id="CP019384">
    <property type="protein sequence ID" value="QAT16491.1"/>
    <property type="molecule type" value="Genomic_DNA"/>
</dbReference>
<dbReference type="KEGG" id="vai:BU251_01480"/>
<dbReference type="GO" id="GO:0006355">
    <property type="term" value="P:regulation of DNA-templated transcription"/>
    <property type="evidence" value="ECO:0007669"/>
    <property type="project" value="InterPro"/>
</dbReference>
<dbReference type="RefSeq" id="WP_128699129.1">
    <property type="nucleotide sequence ID" value="NZ_CP019384.1"/>
</dbReference>
<organism evidence="2 3">
    <name type="scientific">Velamenicoccus archaeovorus</name>
    <dbReference type="NCBI Taxonomy" id="1930593"/>
    <lineage>
        <taxon>Bacteria</taxon>
        <taxon>Pseudomonadati</taxon>
        <taxon>Candidatus Omnitrophota</taxon>
        <taxon>Candidatus Velamenicoccus</taxon>
    </lineage>
</organism>
<dbReference type="AlphaFoldDB" id="A0A410P316"/>
<dbReference type="Pfam" id="PF02229">
    <property type="entry name" value="PC4"/>
    <property type="match status" value="1"/>
</dbReference>
<dbReference type="SUPFAM" id="SSF54447">
    <property type="entry name" value="ssDNA-binding transcriptional regulator domain"/>
    <property type="match status" value="1"/>
</dbReference>
<dbReference type="GO" id="GO:0003677">
    <property type="term" value="F:DNA binding"/>
    <property type="evidence" value="ECO:0007669"/>
    <property type="project" value="InterPro"/>
</dbReference>
<accession>A0A410P316</accession>
<feature type="domain" description="Transcriptional coactivator p15 (PC4) C-terminal" evidence="1">
    <location>
        <begin position="14"/>
        <end position="63"/>
    </location>
</feature>
<sequence>MEKVVKTFEKNKFQEIRVGITQYQGNDLIDLRIWALNQGGQEKVPTAKGISLNVKLFWHLKEAVELLEKELKANNLL</sequence>
<evidence type="ECO:0000259" key="1">
    <source>
        <dbReference type="Pfam" id="PF02229"/>
    </source>
</evidence>
<proteinExistence type="predicted"/>
<protein>
    <recommendedName>
        <fullName evidence="1">Transcriptional coactivator p15 (PC4) C-terminal domain-containing protein</fullName>
    </recommendedName>
</protein>
<dbReference type="InterPro" id="IPR009044">
    <property type="entry name" value="ssDNA-bd_transcriptional_reg"/>
</dbReference>